<evidence type="ECO:0000313" key="7">
    <source>
        <dbReference type="Proteomes" id="UP001210120"/>
    </source>
</evidence>
<reference evidence="6" key="1">
    <citation type="submission" date="2022-12" db="EMBL/GenBank/DDBJ databases">
        <title>Genomic Characterization of Candidatus Phytoplasma sacchari in China.</title>
        <authorList>
            <person name="Zhang R.-Y."/>
        </authorList>
    </citation>
    <scope>NUCLEOTIDE SEQUENCE [LARGE SCALE GENOMIC DNA]</scope>
    <source>
        <strain evidence="6">SCWL1</strain>
    </source>
</reference>
<evidence type="ECO:0000313" key="6">
    <source>
        <dbReference type="EMBL" id="WBL31443.1"/>
    </source>
</evidence>
<proteinExistence type="inferred from homology"/>
<gene>
    <name evidence="5" type="primary">ppa</name>
    <name evidence="6" type="ORF">O7R10_02480</name>
</gene>
<comment type="cofactor">
    <cofactor evidence="1 5">
        <name>Mg(2+)</name>
        <dbReference type="ChEBI" id="CHEBI:18420"/>
    </cofactor>
</comment>
<comment type="function">
    <text evidence="5">Catalyzes the hydrolysis of inorganic pyrophosphate (PPi) forming two phosphate ions.</text>
</comment>
<comment type="catalytic activity">
    <reaction evidence="5">
        <text>diphosphate + H2O = 2 phosphate + H(+)</text>
        <dbReference type="Rhea" id="RHEA:24576"/>
        <dbReference type="ChEBI" id="CHEBI:15377"/>
        <dbReference type="ChEBI" id="CHEBI:15378"/>
        <dbReference type="ChEBI" id="CHEBI:33019"/>
        <dbReference type="ChEBI" id="CHEBI:43474"/>
        <dbReference type="EC" id="3.6.1.1"/>
    </reaction>
</comment>
<keyword evidence="7" id="KW-1185">Reference proteome</keyword>
<accession>A0ABY7M147</accession>
<keyword evidence="3 5" id="KW-0378">Hydrolase</keyword>
<comment type="subcellular location">
    <subcellularLocation>
        <location evidence="5">Cytoplasm</location>
    </subcellularLocation>
</comment>
<comment type="similarity">
    <text evidence="5">Belongs to the PPase family.</text>
</comment>
<feature type="binding site" evidence="5">
    <location>
        <position position="30"/>
    </location>
    <ligand>
        <name>substrate</name>
    </ligand>
</feature>
<feature type="binding site" evidence="5">
    <location>
        <position position="71"/>
    </location>
    <ligand>
        <name>Mg(2+)</name>
        <dbReference type="ChEBI" id="CHEBI:18420"/>
        <label>2</label>
    </ligand>
</feature>
<feature type="binding site" evidence="5">
    <location>
        <position position="44"/>
    </location>
    <ligand>
        <name>substrate</name>
    </ligand>
</feature>
<evidence type="ECO:0000256" key="5">
    <source>
        <dbReference type="HAMAP-Rule" id="MF_00209"/>
    </source>
</evidence>
<evidence type="ECO:0000256" key="4">
    <source>
        <dbReference type="ARBA" id="ARBA00022842"/>
    </source>
</evidence>
<feature type="binding site" evidence="5">
    <location>
        <position position="66"/>
    </location>
    <ligand>
        <name>Mg(2+)</name>
        <dbReference type="ChEBI" id="CHEBI:18420"/>
        <label>1</label>
    </ligand>
</feature>
<protein>
    <recommendedName>
        <fullName evidence="5">Inorganic pyrophosphatase</fullName>
        <ecNumber evidence="5">3.6.1.1</ecNumber>
    </recommendedName>
    <alternativeName>
        <fullName evidence="5">Pyrophosphate phospho-hydrolase</fullName>
        <shortName evidence="5">PPase</shortName>
    </alternativeName>
</protein>
<dbReference type="SUPFAM" id="SSF50324">
    <property type="entry name" value="Inorganic pyrophosphatase"/>
    <property type="match status" value="1"/>
</dbReference>
<dbReference type="PANTHER" id="PTHR10286">
    <property type="entry name" value="INORGANIC PYROPHOSPHATASE"/>
    <property type="match status" value="1"/>
</dbReference>
<dbReference type="Gene3D" id="3.90.80.10">
    <property type="entry name" value="Inorganic pyrophosphatase"/>
    <property type="match status" value="1"/>
</dbReference>
<organism evidence="6 7">
    <name type="scientific">Candidatus Phytoplasma sacchari</name>
    <dbReference type="NCBI Taxonomy" id="2609813"/>
    <lineage>
        <taxon>Bacteria</taxon>
        <taxon>Bacillati</taxon>
        <taxon>Mycoplasmatota</taxon>
        <taxon>Mollicutes</taxon>
        <taxon>Acholeplasmatales</taxon>
        <taxon>Acholeplasmataceae</taxon>
        <taxon>Candidatus Phytoplasma</taxon>
        <taxon>16SrXI (Rice yellow dwarf group)</taxon>
    </lineage>
</organism>
<comment type="subunit">
    <text evidence="5">Homohexamer.</text>
</comment>
<dbReference type="CDD" id="cd00412">
    <property type="entry name" value="pyrophosphatase"/>
    <property type="match status" value="1"/>
</dbReference>
<evidence type="ECO:0000256" key="1">
    <source>
        <dbReference type="ARBA" id="ARBA00001946"/>
    </source>
</evidence>
<keyword evidence="4 5" id="KW-0460">Magnesium</keyword>
<name>A0ABY7M147_9MOLU</name>
<keyword evidence="5" id="KW-0963">Cytoplasm</keyword>
<evidence type="ECO:0000256" key="2">
    <source>
        <dbReference type="ARBA" id="ARBA00022723"/>
    </source>
</evidence>
<dbReference type="Pfam" id="PF00719">
    <property type="entry name" value="Pyrophosphatase"/>
    <property type="match status" value="1"/>
</dbReference>
<dbReference type="InterPro" id="IPR036649">
    <property type="entry name" value="Pyrophosphatase_sf"/>
</dbReference>
<dbReference type="Proteomes" id="UP001210120">
    <property type="component" value="Chromosome"/>
</dbReference>
<dbReference type="EC" id="3.6.1.1" evidence="5"/>
<feature type="binding site" evidence="5">
    <location>
        <position position="103"/>
    </location>
    <ligand>
        <name>Mg(2+)</name>
        <dbReference type="ChEBI" id="CHEBI:18420"/>
        <label>1</label>
    </ligand>
</feature>
<dbReference type="InterPro" id="IPR008162">
    <property type="entry name" value="Pyrophosphatase"/>
</dbReference>
<keyword evidence="2 5" id="KW-0479">Metal-binding</keyword>
<dbReference type="EMBL" id="CP115156">
    <property type="protein sequence ID" value="WBL31443.1"/>
    <property type="molecule type" value="Genomic_DNA"/>
</dbReference>
<dbReference type="HAMAP" id="MF_00209">
    <property type="entry name" value="Inorganic_PPase"/>
    <property type="match status" value="1"/>
</dbReference>
<feature type="binding site" evidence="5">
    <location>
        <position position="140"/>
    </location>
    <ligand>
        <name>substrate</name>
    </ligand>
</feature>
<sequence>MQIFHNINPSRISENKFLVFVEISRGSQNKYELDKETGFLILDRFLSTSFRYPANYGFIPLTYCDDKDPLDVFILSKDILDPMVLVECRPIGVIRMIDNNELDEKIIAVPINDSYMNCYQDIIDIPLSVLSEFQHFLTHYKDLDQKKVIVERIENKSKALLTIKKSLSDYKEKYKILKNS</sequence>
<feature type="binding site" evidence="5">
    <location>
        <position position="71"/>
    </location>
    <ligand>
        <name>Mg(2+)</name>
        <dbReference type="ChEBI" id="CHEBI:18420"/>
        <label>1</label>
    </ligand>
</feature>
<evidence type="ECO:0000256" key="3">
    <source>
        <dbReference type="ARBA" id="ARBA00022801"/>
    </source>
</evidence>
<feature type="binding site" evidence="5">
    <location>
        <position position="56"/>
    </location>
    <ligand>
        <name>substrate</name>
    </ligand>
</feature>